<name>A0A4Q5LRD4_9SPHI</name>
<gene>
    <name evidence="3" type="ORF">EWM62_00725</name>
</gene>
<comment type="caution">
    <text evidence="3">The sequence shown here is derived from an EMBL/GenBank/DDBJ whole genome shotgun (WGS) entry which is preliminary data.</text>
</comment>
<reference evidence="3 4" key="1">
    <citation type="submission" date="2019-02" db="EMBL/GenBank/DDBJ databases">
        <title>Bacterial novel species Mucilaginibacter sp. 17JY9-4 isolated from soil.</title>
        <authorList>
            <person name="Jung H.-Y."/>
        </authorList>
    </citation>
    <scope>NUCLEOTIDE SEQUENCE [LARGE SCALE GENOMIC DNA]</scope>
    <source>
        <strain evidence="3 4">17JY9-4</strain>
    </source>
</reference>
<keyword evidence="4" id="KW-1185">Reference proteome</keyword>
<feature type="chain" id="PRO_5020653907" evidence="1">
    <location>
        <begin position="19"/>
        <end position="360"/>
    </location>
</feature>
<organism evidence="3 4">
    <name type="scientific">Mucilaginibacter terrigena</name>
    <dbReference type="NCBI Taxonomy" id="2492395"/>
    <lineage>
        <taxon>Bacteria</taxon>
        <taxon>Pseudomonadati</taxon>
        <taxon>Bacteroidota</taxon>
        <taxon>Sphingobacteriia</taxon>
        <taxon>Sphingobacteriales</taxon>
        <taxon>Sphingobacteriaceae</taxon>
        <taxon>Mucilaginibacter</taxon>
    </lineage>
</organism>
<feature type="domain" description="SusE outer membrane protein" evidence="2">
    <location>
        <begin position="31"/>
        <end position="135"/>
    </location>
</feature>
<dbReference type="Proteomes" id="UP000293331">
    <property type="component" value="Unassembled WGS sequence"/>
</dbReference>
<evidence type="ECO:0000259" key="2">
    <source>
        <dbReference type="Pfam" id="PF14292"/>
    </source>
</evidence>
<evidence type="ECO:0000313" key="4">
    <source>
        <dbReference type="Proteomes" id="UP000293331"/>
    </source>
</evidence>
<evidence type="ECO:0000313" key="3">
    <source>
        <dbReference type="EMBL" id="RYU91997.1"/>
    </source>
</evidence>
<protein>
    <submittedName>
        <fullName evidence="3">SusF/SusE family outer membrane protein</fullName>
    </submittedName>
</protein>
<dbReference type="Gene3D" id="2.60.40.3620">
    <property type="match status" value="2"/>
</dbReference>
<dbReference type="OrthoDB" id="975117at2"/>
<dbReference type="Pfam" id="PF14292">
    <property type="entry name" value="SusE"/>
    <property type="match status" value="1"/>
</dbReference>
<accession>A0A4Q5LRD4</accession>
<feature type="signal peptide" evidence="1">
    <location>
        <begin position="1"/>
        <end position="18"/>
    </location>
</feature>
<evidence type="ECO:0000256" key="1">
    <source>
        <dbReference type="SAM" id="SignalP"/>
    </source>
</evidence>
<keyword evidence="1" id="KW-0732">Signal</keyword>
<sequence>MKKILTLAILLVACIAYGCKKEASLTVLKTASFADGSSLSASATSVVLAKNNDTTSVVTFSWPAVKYTIKASVTYTLQIDVPADTVGANAWANAKKITVGNDVLSKSYLGRDLNTLAADMGIAPGTEGTLVVRVQSYQDQYAYSAPIVIKVTPYQPKATYPLLYIPGNYQGWSPGTAPTAAALKPKIYEGYVYMPAADNYYFKFTSAQDWDHINYGDAGNGTITTDGLAGGLVSPGPGYVQVSINLNNNTWSAVPTTWSILGDASPGGWSTDTQLAYDPAKQVWSVTCDMKKDGSFKFRANNNWVIDFGVNADGNLAYADNPVFGYDGSVQNITVPSDGNYTITLDLHDPSNYNYKLKKN</sequence>
<dbReference type="PROSITE" id="PS51257">
    <property type="entry name" value="PROKAR_LIPOPROTEIN"/>
    <property type="match status" value="1"/>
</dbReference>
<dbReference type="AlphaFoldDB" id="A0A4Q5LRD4"/>
<proteinExistence type="predicted"/>
<dbReference type="CDD" id="cd12967">
    <property type="entry name" value="CBM_SusE-F_like_u1"/>
    <property type="match status" value="1"/>
</dbReference>
<dbReference type="CDD" id="cd12956">
    <property type="entry name" value="CBM_SusE-F_like"/>
    <property type="match status" value="1"/>
</dbReference>
<dbReference type="InterPro" id="IPR025970">
    <property type="entry name" value="SusE"/>
</dbReference>
<dbReference type="RefSeq" id="WP_129874727.1">
    <property type="nucleotide sequence ID" value="NZ_SEWG01000001.1"/>
</dbReference>
<dbReference type="EMBL" id="SEWG01000001">
    <property type="protein sequence ID" value="RYU91997.1"/>
    <property type="molecule type" value="Genomic_DNA"/>
</dbReference>